<reference evidence="3" key="1">
    <citation type="journal article" date="2015" name="Nat. Genet.">
        <title>The genome and transcriptome of the zoonotic hookworm Ancylostoma ceylanicum identify infection-specific gene families.</title>
        <authorList>
            <person name="Schwarz E.M."/>
            <person name="Hu Y."/>
            <person name="Antoshechkin I."/>
            <person name="Miller M.M."/>
            <person name="Sternberg P.W."/>
            <person name="Aroian R.V."/>
        </authorList>
    </citation>
    <scope>NUCLEOTIDE SEQUENCE</scope>
    <source>
        <strain evidence="3">HY135</strain>
    </source>
</reference>
<accession>A0A016S7R1</accession>
<keyword evidence="1" id="KW-0812">Transmembrane</keyword>
<feature type="transmembrane region" description="Helical" evidence="1">
    <location>
        <begin position="65"/>
        <end position="88"/>
    </location>
</feature>
<comment type="caution">
    <text evidence="2">The sequence shown here is derived from an EMBL/GenBank/DDBJ whole genome shotgun (WGS) entry which is preliminary data.</text>
</comment>
<feature type="transmembrane region" description="Helical" evidence="1">
    <location>
        <begin position="136"/>
        <end position="159"/>
    </location>
</feature>
<dbReference type="InterPro" id="IPR019425">
    <property type="entry name" value="7TM_GPCR_serpentine_rcpt_Srt"/>
</dbReference>
<dbReference type="AlphaFoldDB" id="A0A016S7R1"/>
<proteinExistence type="predicted"/>
<feature type="transmembrane region" description="Helical" evidence="1">
    <location>
        <begin position="100"/>
        <end position="124"/>
    </location>
</feature>
<dbReference type="PANTHER" id="PTHR23021">
    <property type="entry name" value="SERPENTINE RECEPTOR, CLASS T"/>
    <property type="match status" value="1"/>
</dbReference>
<keyword evidence="3" id="KW-1185">Reference proteome</keyword>
<dbReference type="PANTHER" id="PTHR23021:SF11">
    <property type="entry name" value="SERPENTINE RECEPTOR, CLASS T"/>
    <property type="match status" value="1"/>
</dbReference>
<evidence type="ECO:0008006" key="4">
    <source>
        <dbReference type="Google" id="ProtNLM"/>
    </source>
</evidence>
<gene>
    <name evidence="2" type="primary">Acey_s0282.g1294</name>
    <name evidence="2" type="ORF">Y032_0282g1294</name>
</gene>
<dbReference type="Proteomes" id="UP000024635">
    <property type="component" value="Unassembled WGS sequence"/>
</dbReference>
<name>A0A016S7R1_9BILA</name>
<keyword evidence="1" id="KW-1133">Transmembrane helix</keyword>
<dbReference type="Gene3D" id="1.20.1070.10">
    <property type="entry name" value="Rhodopsin 7-helix transmembrane proteins"/>
    <property type="match status" value="1"/>
</dbReference>
<feature type="transmembrane region" description="Helical" evidence="1">
    <location>
        <begin position="273"/>
        <end position="295"/>
    </location>
</feature>
<feature type="transmembrane region" description="Helical" evidence="1">
    <location>
        <begin position="243"/>
        <end position="261"/>
    </location>
</feature>
<dbReference type="Pfam" id="PF10321">
    <property type="entry name" value="7TM_GPCR_Srt"/>
    <property type="match status" value="1"/>
</dbReference>
<feature type="non-terminal residue" evidence="2">
    <location>
        <position position="354"/>
    </location>
</feature>
<dbReference type="SUPFAM" id="SSF81321">
    <property type="entry name" value="Family A G protein-coupled receptor-like"/>
    <property type="match status" value="1"/>
</dbReference>
<dbReference type="OrthoDB" id="5852380at2759"/>
<dbReference type="EMBL" id="JARK01001618">
    <property type="protein sequence ID" value="EYB86299.1"/>
    <property type="molecule type" value="Genomic_DNA"/>
</dbReference>
<feature type="transmembrane region" description="Helical" evidence="1">
    <location>
        <begin position="180"/>
        <end position="197"/>
    </location>
</feature>
<evidence type="ECO:0000313" key="3">
    <source>
        <dbReference type="Proteomes" id="UP000024635"/>
    </source>
</evidence>
<keyword evidence="1" id="KW-0472">Membrane</keyword>
<sequence length="354" mass="39849">PGGVIGISWGKRVDARVNSAIQKSSICSEKLPTSSMDKLLIYGGLPMKYQCTNESRTMEPPNIPLGVYSMIFGAVFIPLYILCLAALIQRDLRVMVVYKIMFLLGVCDIVHLICNSLLTGFFFIKGVVFCTNPLLMYVIGCISNGFWGASCIGCFCLVFTRLIDLWSRNLHNFLFGGRRAYAVILICLLYAMCFFLFPSPGLFNAKYHSWLFDPVVDDSGKVFQADVTWLITTNNMLTVTSTFVLYIAFFLSFLYKYTVIYGYRMTSHEKQMFIQSCAISGANVTLALLYVYMLYFPVTFAITISALFLWQFSSAGAAVIYIGINKSVRDKVLRMFIKKKTSTASVLSTAYSWQ</sequence>
<protein>
    <recommendedName>
        <fullName evidence="4">7TM GPCR serpentine receptor class x (Srx) domain-containing protein</fullName>
    </recommendedName>
</protein>
<feature type="transmembrane region" description="Helical" evidence="1">
    <location>
        <begin position="301"/>
        <end position="324"/>
    </location>
</feature>
<evidence type="ECO:0000256" key="1">
    <source>
        <dbReference type="SAM" id="Phobius"/>
    </source>
</evidence>
<evidence type="ECO:0000313" key="2">
    <source>
        <dbReference type="EMBL" id="EYB86299.1"/>
    </source>
</evidence>
<organism evidence="2 3">
    <name type="scientific">Ancylostoma ceylanicum</name>
    <dbReference type="NCBI Taxonomy" id="53326"/>
    <lineage>
        <taxon>Eukaryota</taxon>
        <taxon>Metazoa</taxon>
        <taxon>Ecdysozoa</taxon>
        <taxon>Nematoda</taxon>
        <taxon>Chromadorea</taxon>
        <taxon>Rhabditida</taxon>
        <taxon>Rhabditina</taxon>
        <taxon>Rhabditomorpha</taxon>
        <taxon>Strongyloidea</taxon>
        <taxon>Ancylostomatidae</taxon>
        <taxon>Ancylostomatinae</taxon>
        <taxon>Ancylostoma</taxon>
    </lineage>
</organism>